<proteinExistence type="predicted"/>
<keyword evidence="2" id="KW-1185">Reference proteome</keyword>
<organism evidence="1 2">
    <name type="scientific">Thiomicrorhabdus marina</name>
    <dbReference type="NCBI Taxonomy" id="2818442"/>
    <lineage>
        <taxon>Bacteria</taxon>
        <taxon>Pseudomonadati</taxon>
        <taxon>Pseudomonadota</taxon>
        <taxon>Gammaproteobacteria</taxon>
        <taxon>Thiotrichales</taxon>
        <taxon>Piscirickettsiaceae</taxon>
        <taxon>Thiomicrorhabdus</taxon>
    </lineage>
</organism>
<comment type="caution">
    <text evidence="1">The sequence shown here is derived from an EMBL/GenBank/DDBJ whole genome shotgun (WGS) entry which is preliminary data.</text>
</comment>
<evidence type="ECO:0000313" key="1">
    <source>
        <dbReference type="EMBL" id="MBO1928306.1"/>
    </source>
</evidence>
<protein>
    <submittedName>
        <fullName evidence="1">Uncharacterized protein</fullName>
    </submittedName>
</protein>
<sequence>MDLNTFLHAKRDLDHSAMVKTLESGKALPSETVDQLRTLENLSRYDLESRITNTGLMAKFIRMAVRNGDDDMTEEVTSSDMENFGYWLENEMQQVETMLGENSYAVRYLRENELNRAREVKHDV</sequence>
<accession>A0ABS3Q7L6</accession>
<dbReference type="EMBL" id="JAGETV010000035">
    <property type="protein sequence ID" value="MBO1928306.1"/>
    <property type="molecule type" value="Genomic_DNA"/>
</dbReference>
<reference evidence="1 2" key="1">
    <citation type="submission" date="2021-03" db="EMBL/GenBank/DDBJ databases">
        <title>Thiomicrorhabdus sp.nov.,novel sulfur-oxidizing bacteria isolated from coastal sediment.</title>
        <authorList>
            <person name="Liu X."/>
        </authorList>
    </citation>
    <scope>NUCLEOTIDE SEQUENCE [LARGE SCALE GENOMIC DNA]</scope>
    <source>
        <strain evidence="1 2">6S2-11</strain>
    </source>
</reference>
<dbReference type="Proteomes" id="UP000664835">
    <property type="component" value="Unassembled WGS sequence"/>
</dbReference>
<name>A0ABS3Q7L6_9GAMM</name>
<evidence type="ECO:0000313" key="2">
    <source>
        <dbReference type="Proteomes" id="UP000664835"/>
    </source>
</evidence>
<gene>
    <name evidence="1" type="ORF">J3998_12050</name>
</gene>
<dbReference type="RefSeq" id="WP_208150921.1">
    <property type="nucleotide sequence ID" value="NZ_JAGETV010000035.1"/>
</dbReference>